<evidence type="ECO:0000256" key="2">
    <source>
        <dbReference type="ARBA" id="ARBA00023242"/>
    </source>
</evidence>
<protein>
    <recommendedName>
        <fullName evidence="6">HhH-GPD domain-containing protein</fullName>
    </recommendedName>
</protein>
<accession>A0AAV7DWT9</accession>
<dbReference type="GO" id="GO:0005634">
    <property type="term" value="C:nucleus"/>
    <property type="evidence" value="ECO:0007669"/>
    <property type="project" value="UniProtKB-SubCell"/>
</dbReference>
<dbReference type="GO" id="GO:0003677">
    <property type="term" value="F:DNA binding"/>
    <property type="evidence" value="ECO:0007669"/>
    <property type="project" value="InterPro"/>
</dbReference>
<sequence length="423" mass="47964">MAKRERTKTFSESTASGGEHGGRVSAPVRVRVISPYFQTSQQSSSLAAHNTLCPDNIVNDDSQKLINPPKKRRRNKGGGKEARRDSVVVVSPYFVGTDMSVCGQRENREEDVEGGEKPRPIVVSPYFQKQIDLPKKRRRSKGGRKEARRDSVVVVSPYFVGPDVSVCGQRENREEEVEGVEKTLPPIVVSPSFQKQIDFPAKRRRNKGGRKEGRRDPVVVVSPYFERHDVSISGQTESGVEKVEGGEKPYRIVSPYFQNVRARWKANNDAYRRKTAADKWKPPRSHYPLLQEDHVHDPWRVLVICMLLNRTTGGQAERVISNLFALCPNAKSATEVEAEEIEKVIQTLGLQKKRARMIQRFSNEYLKEDWTHVTQLHGVGKYAADAYAIFCTGNWFKVQPDDHMLNKYWKFLLSGGKAKLATT</sequence>
<evidence type="ECO:0008006" key="6">
    <source>
        <dbReference type="Google" id="ProtNLM"/>
    </source>
</evidence>
<dbReference type="Proteomes" id="UP000825729">
    <property type="component" value="Unassembled WGS sequence"/>
</dbReference>
<dbReference type="PANTHER" id="PTHR15074">
    <property type="entry name" value="METHYL-CPG-BINDING PROTEIN"/>
    <property type="match status" value="1"/>
</dbReference>
<feature type="region of interest" description="Disordered" evidence="3">
    <location>
        <begin position="58"/>
        <end position="84"/>
    </location>
</feature>
<evidence type="ECO:0000256" key="3">
    <source>
        <dbReference type="SAM" id="MobiDB-lite"/>
    </source>
</evidence>
<comment type="caution">
    <text evidence="4">The sequence shown here is derived from an EMBL/GenBank/DDBJ whole genome shotgun (WGS) entry which is preliminary data.</text>
</comment>
<feature type="region of interest" description="Disordered" evidence="3">
    <location>
        <begin position="1"/>
        <end position="26"/>
    </location>
</feature>
<dbReference type="InterPro" id="IPR011257">
    <property type="entry name" value="DNA_glycosylase"/>
</dbReference>
<evidence type="ECO:0000313" key="4">
    <source>
        <dbReference type="EMBL" id="KAG9439692.1"/>
    </source>
</evidence>
<dbReference type="InterPro" id="IPR045138">
    <property type="entry name" value="MeCP2/MBD4"/>
</dbReference>
<evidence type="ECO:0000313" key="5">
    <source>
        <dbReference type="Proteomes" id="UP000825729"/>
    </source>
</evidence>
<dbReference type="Gene3D" id="1.10.340.30">
    <property type="entry name" value="Hypothetical protein, domain 2"/>
    <property type="match status" value="1"/>
</dbReference>
<dbReference type="GO" id="GO:0003824">
    <property type="term" value="F:catalytic activity"/>
    <property type="evidence" value="ECO:0007669"/>
    <property type="project" value="InterPro"/>
</dbReference>
<evidence type="ECO:0000256" key="1">
    <source>
        <dbReference type="ARBA" id="ARBA00004123"/>
    </source>
</evidence>
<name>A0AAV7DWT9_ARIFI</name>
<organism evidence="4 5">
    <name type="scientific">Aristolochia fimbriata</name>
    <name type="common">White veined hardy Dutchman's pipe vine</name>
    <dbReference type="NCBI Taxonomy" id="158543"/>
    <lineage>
        <taxon>Eukaryota</taxon>
        <taxon>Viridiplantae</taxon>
        <taxon>Streptophyta</taxon>
        <taxon>Embryophyta</taxon>
        <taxon>Tracheophyta</taxon>
        <taxon>Spermatophyta</taxon>
        <taxon>Magnoliopsida</taxon>
        <taxon>Magnoliidae</taxon>
        <taxon>Piperales</taxon>
        <taxon>Aristolochiaceae</taxon>
        <taxon>Aristolochia</taxon>
    </lineage>
</organism>
<dbReference type="SUPFAM" id="SSF48150">
    <property type="entry name" value="DNA-glycosylase"/>
    <property type="match status" value="1"/>
</dbReference>
<keyword evidence="2" id="KW-0539">Nucleus</keyword>
<proteinExistence type="predicted"/>
<keyword evidence="5" id="KW-1185">Reference proteome</keyword>
<gene>
    <name evidence="4" type="ORF">H6P81_019857</name>
</gene>
<reference evidence="4 5" key="1">
    <citation type="submission" date="2021-07" db="EMBL/GenBank/DDBJ databases">
        <title>The Aristolochia fimbriata genome: insights into angiosperm evolution, floral development and chemical biosynthesis.</title>
        <authorList>
            <person name="Jiao Y."/>
        </authorList>
    </citation>
    <scope>NUCLEOTIDE SEQUENCE [LARGE SCALE GENOMIC DNA]</scope>
    <source>
        <strain evidence="4">IBCAS-2021</strain>
        <tissue evidence="4">Leaf</tissue>
    </source>
</reference>
<dbReference type="EMBL" id="JAINDJ010000008">
    <property type="protein sequence ID" value="KAG9439692.1"/>
    <property type="molecule type" value="Genomic_DNA"/>
</dbReference>
<feature type="region of interest" description="Disordered" evidence="3">
    <location>
        <begin position="104"/>
        <end position="149"/>
    </location>
</feature>
<dbReference type="FunFam" id="1.10.340.30:FF:000007">
    <property type="entry name" value="Methyl-CpG-binding domain protein 4"/>
    <property type="match status" value="1"/>
</dbReference>
<dbReference type="AlphaFoldDB" id="A0AAV7DWT9"/>
<comment type="subcellular location">
    <subcellularLocation>
        <location evidence="1">Nucleus</location>
    </subcellularLocation>
</comment>
<dbReference type="GO" id="GO:0006281">
    <property type="term" value="P:DNA repair"/>
    <property type="evidence" value="ECO:0007669"/>
    <property type="project" value="InterPro"/>
</dbReference>
<dbReference type="PANTHER" id="PTHR15074:SF0">
    <property type="entry name" value="METHYL-CPG-BINDING DOMAIN PROTEIN 4-LIKE PROTEIN"/>
    <property type="match status" value="1"/>
</dbReference>